<feature type="domain" description="SMP-30/Gluconolactonase/LRE-like region" evidence="2">
    <location>
        <begin position="13"/>
        <end position="190"/>
    </location>
</feature>
<dbReference type="Gene3D" id="2.120.10.30">
    <property type="entry name" value="TolB, C-terminal domain"/>
    <property type="match status" value="1"/>
</dbReference>
<proteinExistence type="predicted"/>
<dbReference type="PANTHER" id="PTHR47572:SF4">
    <property type="entry name" value="LACTONASE DRP35"/>
    <property type="match status" value="1"/>
</dbReference>
<keyword evidence="1" id="KW-0378">Hydrolase</keyword>
<name>A0ABW1YEG8_9DEIO</name>
<protein>
    <submittedName>
        <fullName evidence="3">SMP-30/gluconolactonase/LRE family protein</fullName>
    </submittedName>
</protein>
<dbReference type="PANTHER" id="PTHR47572">
    <property type="entry name" value="LIPOPROTEIN-RELATED"/>
    <property type="match status" value="1"/>
</dbReference>
<sequence>MFTWGAGLASPGSRGSWTVLATHWEGKRLNSPNDVALHPDGSLWFSDPTYGIDKPEEGYGGEMEQPGRYVFRLDPDGTLTCPIQDRSKPNGLAFADAQTLLLADTGDGQLYRYQVSGQSARLEGRLLSVESGKTDGLRVDTQGRIWSSAGDGVHVFSPEGERLGRILVPEVVANLCFGGEQGSELFITASTSLYHIQTNAQPLEAAWIH</sequence>
<comment type="caution">
    <text evidence="3">The sequence shown here is derived from an EMBL/GenBank/DDBJ whole genome shotgun (WGS) entry which is preliminary data.</text>
</comment>
<accession>A0ABW1YEG8</accession>
<dbReference type="Pfam" id="PF08450">
    <property type="entry name" value="SGL"/>
    <property type="match status" value="1"/>
</dbReference>
<dbReference type="InterPro" id="IPR013658">
    <property type="entry name" value="SGL"/>
</dbReference>
<dbReference type="Proteomes" id="UP001596297">
    <property type="component" value="Unassembled WGS sequence"/>
</dbReference>
<evidence type="ECO:0000313" key="3">
    <source>
        <dbReference type="EMBL" id="MFC6591985.1"/>
    </source>
</evidence>
<evidence type="ECO:0000259" key="2">
    <source>
        <dbReference type="Pfam" id="PF08450"/>
    </source>
</evidence>
<dbReference type="InterPro" id="IPR051262">
    <property type="entry name" value="SMP-30/CGR1_Lactonase"/>
</dbReference>
<gene>
    <name evidence="3" type="ORF">ACFP81_08190</name>
</gene>
<reference evidence="4" key="1">
    <citation type="journal article" date="2019" name="Int. J. Syst. Evol. Microbiol.">
        <title>The Global Catalogue of Microorganisms (GCM) 10K type strain sequencing project: providing services to taxonomists for standard genome sequencing and annotation.</title>
        <authorList>
            <consortium name="The Broad Institute Genomics Platform"/>
            <consortium name="The Broad Institute Genome Sequencing Center for Infectious Disease"/>
            <person name="Wu L."/>
            <person name="Ma J."/>
        </authorList>
    </citation>
    <scope>NUCLEOTIDE SEQUENCE [LARGE SCALE GENOMIC DNA]</scope>
    <source>
        <strain evidence="4">CGMCC 1.15772</strain>
    </source>
</reference>
<evidence type="ECO:0000256" key="1">
    <source>
        <dbReference type="ARBA" id="ARBA00022801"/>
    </source>
</evidence>
<organism evidence="3 4">
    <name type="scientific">Deinococcus lacus</name>
    <dbReference type="NCBI Taxonomy" id="392561"/>
    <lineage>
        <taxon>Bacteria</taxon>
        <taxon>Thermotogati</taxon>
        <taxon>Deinococcota</taxon>
        <taxon>Deinococci</taxon>
        <taxon>Deinococcales</taxon>
        <taxon>Deinococcaceae</taxon>
        <taxon>Deinococcus</taxon>
    </lineage>
</organism>
<dbReference type="RefSeq" id="WP_380083001.1">
    <property type="nucleotide sequence ID" value="NZ_JBHSWD010000001.1"/>
</dbReference>
<dbReference type="SUPFAM" id="SSF63829">
    <property type="entry name" value="Calcium-dependent phosphotriesterase"/>
    <property type="match status" value="1"/>
</dbReference>
<evidence type="ECO:0000313" key="4">
    <source>
        <dbReference type="Proteomes" id="UP001596297"/>
    </source>
</evidence>
<keyword evidence="4" id="KW-1185">Reference proteome</keyword>
<dbReference type="EMBL" id="JBHSWD010000001">
    <property type="protein sequence ID" value="MFC6591985.1"/>
    <property type="molecule type" value="Genomic_DNA"/>
</dbReference>
<dbReference type="InterPro" id="IPR011042">
    <property type="entry name" value="6-blade_b-propeller_TolB-like"/>
</dbReference>